<evidence type="ECO:0000313" key="1">
    <source>
        <dbReference type="EMBL" id="AAZ68519.1"/>
    </source>
</evidence>
<reference evidence="2" key="1">
    <citation type="journal article" date="2006" name="J. Bacteriol.">
        <title>The genome of the obligately intracellular bacterium Ehrlichia canis reveals themes of complex membrane structure and immune evasion strategies.</title>
        <authorList>
            <person name="Mavromatis K."/>
            <person name="Doyle C.K."/>
            <person name="Lykidis A."/>
            <person name="Ivanova N."/>
            <person name="Francino M.P."/>
            <person name="Chain P."/>
            <person name="Shin M."/>
            <person name="Malfatti S."/>
            <person name="Larimer F."/>
            <person name="Copeland A."/>
            <person name="Detter J.C."/>
            <person name="Land M."/>
            <person name="Richardson P.M."/>
            <person name="Yu X.J."/>
            <person name="Walker D.H."/>
            <person name="McBride J.W."/>
            <person name="Kyrpides N.C."/>
        </authorList>
    </citation>
    <scope>NUCLEOTIDE SEQUENCE [LARGE SCALE GENOMIC DNA]</scope>
    <source>
        <strain evidence="2">Jake</strain>
    </source>
</reference>
<keyword evidence="2" id="KW-1185">Reference proteome</keyword>
<dbReference type="Proteomes" id="UP000000435">
    <property type="component" value="Chromosome"/>
</dbReference>
<proteinExistence type="predicted"/>
<protein>
    <submittedName>
        <fullName evidence="1">Uncharacterized protein</fullName>
    </submittedName>
</protein>
<dbReference type="EMBL" id="CP000107">
    <property type="protein sequence ID" value="AAZ68519.1"/>
    <property type="molecule type" value="Genomic_DNA"/>
</dbReference>
<gene>
    <name evidence="1" type="ordered locus">Ecaj_0482</name>
</gene>
<organism evidence="1 2">
    <name type="scientific">Ehrlichia canis (strain Jake)</name>
    <dbReference type="NCBI Taxonomy" id="269484"/>
    <lineage>
        <taxon>Bacteria</taxon>
        <taxon>Pseudomonadati</taxon>
        <taxon>Pseudomonadota</taxon>
        <taxon>Alphaproteobacteria</taxon>
        <taxon>Rickettsiales</taxon>
        <taxon>Anaplasmataceae</taxon>
        <taxon>Ehrlichia</taxon>
    </lineage>
</organism>
<sequence length="92" mass="10365">MNGIILGNMLIGGGTASQDLDVFPCQQCFRQLFSQMKHLIEVDSSEPGEKICILNFLNSNGEWFGNEYVFAKLHHTIVDQVDGNITYVKTFH</sequence>
<name>A0ACA6AVY4_EHRCJ</name>
<accession>A0ACA6AVY4</accession>
<evidence type="ECO:0000313" key="2">
    <source>
        <dbReference type="Proteomes" id="UP000000435"/>
    </source>
</evidence>